<dbReference type="KEGG" id="pter:C2L65_11905"/>
<name>A0A2I8EL90_9BURK</name>
<feature type="domain" description="Peptidase C39-like" evidence="1">
    <location>
        <begin position="123"/>
        <end position="173"/>
    </location>
</feature>
<accession>A0A2I8EL90</accession>
<protein>
    <recommendedName>
        <fullName evidence="1">Peptidase C39-like domain-containing protein</fullName>
    </recommendedName>
</protein>
<sequence length="220" mass="23448">MVGCSGGGDDSSSSPSAPAAKVQVLPVQPIAQQTEVWCWAASAEMIFRYYGLPSLNLAGNYQCGVVAASFGGACYQDCFACVTPIGGMSQMQYVINNYGVVANNFLPSRILSSRLLFGPLSPAAVITEIDAGRPILAGISPSSFSYPNISQHVVVIVGYDTTTPEFRLIVNDPFPYAAFPSQPNPYLFLNGVPTRPGQFSISYNAFVGAMQWGNTTYSIQ</sequence>
<evidence type="ECO:0000313" key="3">
    <source>
        <dbReference type="Proteomes" id="UP000243502"/>
    </source>
</evidence>
<dbReference type="EMBL" id="CP026111">
    <property type="protein sequence ID" value="AUT60229.1"/>
    <property type="molecule type" value="Genomic_DNA"/>
</dbReference>
<evidence type="ECO:0000313" key="2">
    <source>
        <dbReference type="EMBL" id="AUT60229.1"/>
    </source>
</evidence>
<dbReference type="InterPro" id="IPR039564">
    <property type="entry name" value="Peptidase_C39-like"/>
</dbReference>
<dbReference type="Proteomes" id="UP000243502">
    <property type="component" value="Chromosome 1"/>
</dbReference>
<organism evidence="2 3">
    <name type="scientific">Paraburkholderia terrae</name>
    <dbReference type="NCBI Taxonomy" id="311230"/>
    <lineage>
        <taxon>Bacteria</taxon>
        <taxon>Pseudomonadati</taxon>
        <taxon>Pseudomonadota</taxon>
        <taxon>Betaproteobacteria</taxon>
        <taxon>Burkholderiales</taxon>
        <taxon>Burkholderiaceae</taxon>
        <taxon>Paraburkholderia</taxon>
    </lineage>
</organism>
<proteinExistence type="predicted"/>
<dbReference type="Pfam" id="PF13529">
    <property type="entry name" value="Peptidase_C39_2"/>
    <property type="match status" value="1"/>
</dbReference>
<gene>
    <name evidence="2" type="ORF">C2L65_11905</name>
</gene>
<dbReference type="AlphaFoldDB" id="A0A2I8EL90"/>
<dbReference type="Gene3D" id="3.90.70.10">
    <property type="entry name" value="Cysteine proteinases"/>
    <property type="match status" value="1"/>
</dbReference>
<evidence type="ECO:0000259" key="1">
    <source>
        <dbReference type="Pfam" id="PF13529"/>
    </source>
</evidence>
<reference evidence="2 3" key="1">
    <citation type="submission" date="2018-01" db="EMBL/GenBank/DDBJ databases">
        <title>Species boundaries and ecological features among Paraburkholderia terrae DSMZ17804T, P. hospita DSMZ17164T and P. caribensis DSMZ13236T.</title>
        <authorList>
            <person name="Pratama A.A."/>
        </authorList>
    </citation>
    <scope>NUCLEOTIDE SEQUENCE [LARGE SCALE GENOMIC DNA]</scope>
    <source>
        <strain evidence="2 3">DSM 17804</strain>
    </source>
</reference>